<dbReference type="AlphaFoldDB" id="A0A9P7MWS9"/>
<reference evidence="4" key="1">
    <citation type="journal article" date="2020" name="bioRxiv">
        <title>Whole genome comparisons of ergot fungi reveals the divergence and evolution of species within the genus Claviceps are the result of varying mechanisms driving genome evolution and host range expansion.</title>
        <authorList>
            <person name="Wyka S.A."/>
            <person name="Mondo S.J."/>
            <person name="Liu M."/>
            <person name="Dettman J."/>
            <person name="Nalam V."/>
            <person name="Broders K.D."/>
        </authorList>
    </citation>
    <scope>NUCLEOTIDE SEQUENCE</scope>
    <source>
        <strain evidence="4">CCC 1102</strain>
    </source>
</reference>
<keyword evidence="1 2" id="KW-0539">Nucleus</keyword>
<dbReference type="SUPFAM" id="SSF52113">
    <property type="entry name" value="BRCT domain"/>
    <property type="match status" value="1"/>
</dbReference>
<comment type="similarity">
    <text evidence="2">Belongs to the RAP1 family.</text>
</comment>
<gene>
    <name evidence="4" type="ORF">E4U56_004399</name>
</gene>
<comment type="function">
    <text evidence="2">Involved in the regulation of telomere length, clustering and has a specific role in telomere position effect (TPE).</text>
</comment>
<evidence type="ECO:0000256" key="2">
    <source>
        <dbReference type="RuleBase" id="RU367107"/>
    </source>
</evidence>
<accession>A0A9P7MWS9</accession>
<dbReference type="Proteomes" id="UP000784919">
    <property type="component" value="Unassembled WGS sequence"/>
</dbReference>
<evidence type="ECO:0000259" key="3">
    <source>
        <dbReference type="Pfam" id="PF16589"/>
    </source>
</evidence>
<dbReference type="PANTHER" id="PTHR16466:SF6">
    <property type="entry name" value="TELOMERIC REPEAT-BINDING FACTOR 2-INTERACTING PROTEIN 1"/>
    <property type="match status" value="1"/>
</dbReference>
<comment type="caution">
    <text evidence="4">The sequence shown here is derived from an EMBL/GenBank/DDBJ whole genome shotgun (WGS) entry which is preliminary data.</text>
</comment>
<feature type="domain" description="BRCT" evidence="3">
    <location>
        <begin position="16"/>
        <end position="92"/>
    </location>
</feature>
<dbReference type="InterPro" id="IPR036420">
    <property type="entry name" value="BRCT_dom_sf"/>
</dbReference>
<keyword evidence="2" id="KW-0779">Telomere</keyword>
<evidence type="ECO:0000313" key="4">
    <source>
        <dbReference type="EMBL" id="KAG5974590.1"/>
    </source>
</evidence>
<name>A0A9P7MWS9_9HYPO</name>
<dbReference type="GO" id="GO:0031848">
    <property type="term" value="P:protection from non-homologous end joining at telomere"/>
    <property type="evidence" value="ECO:0007669"/>
    <property type="project" value="TreeGrafter"/>
</dbReference>
<comment type="subcellular location">
    <subcellularLocation>
        <location evidence="2">Nucleus</location>
    </subcellularLocation>
    <subcellularLocation>
        <location evidence="2">Chromosome</location>
        <location evidence="2">Telomere</location>
    </subcellularLocation>
</comment>
<dbReference type="Gene3D" id="3.40.50.10190">
    <property type="entry name" value="BRCT domain"/>
    <property type="match status" value="1"/>
</dbReference>
<dbReference type="InterPro" id="IPR039595">
    <property type="entry name" value="TE2IP/Rap1"/>
</dbReference>
<dbReference type="PANTHER" id="PTHR16466">
    <property type="entry name" value="TELOMERE REPEAT-BINDING FACTOR 2-INTERACTING PROTEIN 1"/>
    <property type="match status" value="1"/>
</dbReference>
<evidence type="ECO:0000313" key="5">
    <source>
        <dbReference type="Proteomes" id="UP000784919"/>
    </source>
</evidence>
<protein>
    <recommendedName>
        <fullName evidence="2">DNA-binding protein RAP1</fullName>
    </recommendedName>
</protein>
<sequence length="167" mass="18987">MASSMRNGAQAATGGQLFKDTVFWVAHKLPSRDYILELIKKNGGIVTHLENQADLRIADHTMKKKYVVPDSISYEFITDSVRKGVTQLPDRYLILPPFDQTTQESRKRTRTIFTPAEDASLLLYVESHTKDRTGNQIYKVFAESVSFAWSSWGSILCRALRHTATLY</sequence>
<dbReference type="OrthoDB" id="435460at2759"/>
<keyword evidence="2" id="KW-0158">Chromosome</keyword>
<organism evidence="4 5">
    <name type="scientific">Claviceps arundinis</name>
    <dbReference type="NCBI Taxonomy" id="1623583"/>
    <lineage>
        <taxon>Eukaryota</taxon>
        <taxon>Fungi</taxon>
        <taxon>Dikarya</taxon>
        <taxon>Ascomycota</taxon>
        <taxon>Pezizomycotina</taxon>
        <taxon>Sordariomycetes</taxon>
        <taxon>Hypocreomycetidae</taxon>
        <taxon>Hypocreales</taxon>
        <taxon>Clavicipitaceae</taxon>
        <taxon>Claviceps</taxon>
    </lineage>
</organism>
<dbReference type="EMBL" id="SRPS01000029">
    <property type="protein sequence ID" value="KAG5974590.1"/>
    <property type="molecule type" value="Genomic_DNA"/>
</dbReference>
<dbReference type="Pfam" id="PF16589">
    <property type="entry name" value="BRCT_2"/>
    <property type="match status" value="1"/>
</dbReference>
<evidence type="ECO:0000256" key="1">
    <source>
        <dbReference type="ARBA" id="ARBA00023242"/>
    </source>
</evidence>
<comment type="subunit">
    <text evidence="2">Homodimer.</text>
</comment>
<proteinExistence type="inferred from homology"/>
<dbReference type="GO" id="GO:0042162">
    <property type="term" value="F:telomeric DNA binding"/>
    <property type="evidence" value="ECO:0007669"/>
    <property type="project" value="TreeGrafter"/>
</dbReference>
<dbReference type="InterPro" id="IPR001357">
    <property type="entry name" value="BRCT_dom"/>
</dbReference>
<dbReference type="GO" id="GO:0010833">
    <property type="term" value="P:telomere maintenance via telomere lengthening"/>
    <property type="evidence" value="ECO:0007669"/>
    <property type="project" value="UniProtKB-UniRule"/>
</dbReference>
<dbReference type="GO" id="GO:0070187">
    <property type="term" value="C:shelterin complex"/>
    <property type="evidence" value="ECO:0007669"/>
    <property type="project" value="TreeGrafter"/>
</dbReference>